<dbReference type="InterPro" id="IPR016181">
    <property type="entry name" value="Acyl_CoA_acyltransferase"/>
</dbReference>
<accession>A0A1H1AZ49</accession>
<dbReference type="GO" id="GO:0016747">
    <property type="term" value="F:acyltransferase activity, transferring groups other than amino-acyl groups"/>
    <property type="evidence" value="ECO:0007669"/>
    <property type="project" value="InterPro"/>
</dbReference>
<dbReference type="Proteomes" id="UP000199481">
    <property type="component" value="Unassembled WGS sequence"/>
</dbReference>
<evidence type="ECO:0000313" key="4">
    <source>
        <dbReference type="EMBL" id="SDQ44937.1"/>
    </source>
</evidence>
<dbReference type="Gene3D" id="3.40.630.30">
    <property type="match status" value="1"/>
</dbReference>
<protein>
    <submittedName>
        <fullName evidence="4">Ribosomal protein S18 acetylase RimI</fullName>
    </submittedName>
</protein>
<dbReference type="OrthoDB" id="9775804at2"/>
<dbReference type="GO" id="GO:0005840">
    <property type="term" value="C:ribosome"/>
    <property type="evidence" value="ECO:0007669"/>
    <property type="project" value="UniProtKB-KW"/>
</dbReference>
<dbReference type="PANTHER" id="PTHR43800:SF1">
    <property type="entry name" value="PEPTIDYL-LYSINE N-ACETYLTRANSFERASE YJAB"/>
    <property type="match status" value="1"/>
</dbReference>
<dbReference type="Pfam" id="PF00583">
    <property type="entry name" value="Acetyltransf_1"/>
    <property type="match status" value="1"/>
</dbReference>
<dbReference type="PANTHER" id="PTHR43800">
    <property type="entry name" value="PEPTIDYL-LYSINE N-ACETYLTRANSFERASE YJAB"/>
    <property type="match status" value="1"/>
</dbReference>
<dbReference type="RefSeq" id="WP_089978060.1">
    <property type="nucleotide sequence ID" value="NZ_CP084916.1"/>
</dbReference>
<dbReference type="InterPro" id="IPR000182">
    <property type="entry name" value="GNAT_dom"/>
</dbReference>
<keyword evidence="4" id="KW-0689">Ribosomal protein</keyword>
<gene>
    <name evidence="4" type="ORF">SAMN04487752_2323</name>
</gene>
<name>A0A1H1AZ49_9LACT</name>
<sequence>MKEKNGEIRELTKFDLDLCAELLITVYNSKPWDEKWTKNTAKSHLQEFIHRKRSFGFVYVDKSTIVGALFGVERTFWSGDEVYVDEFYVHPQCQQKGVGKEMMMHLEDYCQKKELEAITLVTDKNVPAYHFYRKMKFITSEANVFLYKNILQ</sequence>
<proteinExistence type="predicted"/>
<feature type="domain" description="N-acetyltransferase" evidence="3">
    <location>
        <begin position="6"/>
        <end position="152"/>
    </location>
</feature>
<dbReference type="AlphaFoldDB" id="A0A1H1AZ49"/>
<evidence type="ECO:0000256" key="2">
    <source>
        <dbReference type="ARBA" id="ARBA00023315"/>
    </source>
</evidence>
<keyword evidence="4" id="KW-0687">Ribonucleoprotein</keyword>
<keyword evidence="2" id="KW-0012">Acyltransferase</keyword>
<reference evidence="5" key="1">
    <citation type="submission" date="2016-10" db="EMBL/GenBank/DDBJ databases">
        <authorList>
            <person name="Varghese N."/>
            <person name="Submissions S."/>
        </authorList>
    </citation>
    <scope>NUCLEOTIDE SEQUENCE [LARGE SCALE GENOMIC DNA]</scope>
    <source>
        <strain evidence="5">MPL-11</strain>
    </source>
</reference>
<keyword evidence="1" id="KW-0808">Transferase</keyword>
<evidence type="ECO:0000313" key="5">
    <source>
        <dbReference type="Proteomes" id="UP000199481"/>
    </source>
</evidence>
<dbReference type="CDD" id="cd04301">
    <property type="entry name" value="NAT_SF"/>
    <property type="match status" value="1"/>
</dbReference>
<dbReference type="SUPFAM" id="SSF55729">
    <property type="entry name" value="Acyl-CoA N-acyltransferases (Nat)"/>
    <property type="match status" value="1"/>
</dbReference>
<dbReference type="EMBL" id="FNJW01000008">
    <property type="protein sequence ID" value="SDQ44937.1"/>
    <property type="molecule type" value="Genomic_DNA"/>
</dbReference>
<evidence type="ECO:0000259" key="3">
    <source>
        <dbReference type="PROSITE" id="PS51186"/>
    </source>
</evidence>
<evidence type="ECO:0000256" key="1">
    <source>
        <dbReference type="ARBA" id="ARBA00022679"/>
    </source>
</evidence>
<organism evidence="4 5">
    <name type="scientific">Carnobacterium viridans</name>
    <dbReference type="NCBI Taxonomy" id="174587"/>
    <lineage>
        <taxon>Bacteria</taxon>
        <taxon>Bacillati</taxon>
        <taxon>Bacillota</taxon>
        <taxon>Bacilli</taxon>
        <taxon>Lactobacillales</taxon>
        <taxon>Carnobacteriaceae</taxon>
        <taxon>Carnobacterium</taxon>
    </lineage>
</organism>
<keyword evidence="5" id="KW-1185">Reference proteome</keyword>
<dbReference type="PROSITE" id="PS51186">
    <property type="entry name" value="GNAT"/>
    <property type="match status" value="1"/>
</dbReference>